<dbReference type="Gramene" id="Psat03G0190500-T1">
    <property type="protein sequence ID" value="KAI5426279.1"/>
    <property type="gene ID" value="KIW84_031905"/>
</dbReference>
<gene>
    <name evidence="1" type="ORF">KIW84_031905</name>
    <name evidence="2" type="ORF">KIW84_031906</name>
</gene>
<dbReference type="Gramene" id="Psat03G0190600-T1">
    <property type="protein sequence ID" value="KAI5426280.1"/>
    <property type="gene ID" value="KIW84_031906"/>
</dbReference>
<evidence type="ECO:0000313" key="3">
    <source>
        <dbReference type="Proteomes" id="UP001058974"/>
    </source>
</evidence>
<name>A0A9D4XW74_PEA</name>
<organism evidence="2 3">
    <name type="scientific">Pisum sativum</name>
    <name type="common">Garden pea</name>
    <name type="synonym">Lathyrus oleraceus</name>
    <dbReference type="NCBI Taxonomy" id="3888"/>
    <lineage>
        <taxon>Eukaryota</taxon>
        <taxon>Viridiplantae</taxon>
        <taxon>Streptophyta</taxon>
        <taxon>Embryophyta</taxon>
        <taxon>Tracheophyta</taxon>
        <taxon>Spermatophyta</taxon>
        <taxon>Magnoliopsida</taxon>
        <taxon>eudicotyledons</taxon>
        <taxon>Gunneridae</taxon>
        <taxon>Pentapetalae</taxon>
        <taxon>rosids</taxon>
        <taxon>fabids</taxon>
        <taxon>Fabales</taxon>
        <taxon>Fabaceae</taxon>
        <taxon>Papilionoideae</taxon>
        <taxon>50 kb inversion clade</taxon>
        <taxon>NPAAA clade</taxon>
        <taxon>Hologalegina</taxon>
        <taxon>IRL clade</taxon>
        <taxon>Fabeae</taxon>
        <taxon>Lathyrus</taxon>
    </lineage>
</organism>
<sequence>MIVGTVLRGQQLDVVVDGGMDATIITGRLNFTDGTTTFNSATLLLENGFAGRTSTDGGFAAIASIGRDFASVTSTGSGFGGFAVCQSKYVMHSVEIRSQELCPPSHCIQSHYYHSRRHIQAPVTWCPKALVVDQALLPKQPKVMLVIRHYRSGICWCSRLDRWGKISPVNPCELAVKSQAMEVSVAGIQQRQTQVALEVKLMIPELLQHP</sequence>
<reference evidence="2 3" key="1">
    <citation type="journal article" date="2022" name="Nat. Genet.">
        <title>Improved pea reference genome and pan-genome highlight genomic features and evolutionary characteristics.</title>
        <authorList>
            <person name="Yang T."/>
            <person name="Liu R."/>
            <person name="Luo Y."/>
            <person name="Hu S."/>
            <person name="Wang D."/>
            <person name="Wang C."/>
            <person name="Pandey M.K."/>
            <person name="Ge S."/>
            <person name="Xu Q."/>
            <person name="Li N."/>
            <person name="Li G."/>
            <person name="Huang Y."/>
            <person name="Saxena R.K."/>
            <person name="Ji Y."/>
            <person name="Li M."/>
            <person name="Yan X."/>
            <person name="He Y."/>
            <person name="Liu Y."/>
            <person name="Wang X."/>
            <person name="Xiang C."/>
            <person name="Varshney R.K."/>
            <person name="Ding H."/>
            <person name="Gao S."/>
            <person name="Zong X."/>
        </authorList>
    </citation>
    <scope>NUCLEOTIDE SEQUENCE [LARGE SCALE GENOMIC DNA]</scope>
    <source>
        <strain evidence="2 3">cv. Zhongwan 6</strain>
    </source>
</reference>
<evidence type="ECO:0000313" key="2">
    <source>
        <dbReference type="EMBL" id="KAI5426280.1"/>
    </source>
</evidence>
<proteinExistence type="predicted"/>
<evidence type="ECO:0000313" key="1">
    <source>
        <dbReference type="EMBL" id="KAI5426279.1"/>
    </source>
</evidence>
<keyword evidence="3" id="KW-1185">Reference proteome</keyword>
<dbReference type="Proteomes" id="UP001058974">
    <property type="component" value="Chromosome 3"/>
</dbReference>
<accession>A0A9D4XW74</accession>
<dbReference type="EMBL" id="JAMSHJ010000003">
    <property type="protein sequence ID" value="KAI5426279.1"/>
    <property type="molecule type" value="Genomic_DNA"/>
</dbReference>
<dbReference type="EMBL" id="JAMSHJ010000003">
    <property type="protein sequence ID" value="KAI5426280.1"/>
    <property type="molecule type" value="Genomic_DNA"/>
</dbReference>
<protein>
    <submittedName>
        <fullName evidence="2">Uncharacterized protein</fullName>
    </submittedName>
</protein>
<dbReference type="AlphaFoldDB" id="A0A9D4XW74"/>
<comment type="caution">
    <text evidence="2">The sequence shown here is derived from an EMBL/GenBank/DDBJ whole genome shotgun (WGS) entry which is preliminary data.</text>
</comment>